<reference evidence="1" key="1">
    <citation type="submission" date="2019-08" db="EMBL/GenBank/DDBJ databases">
        <authorList>
            <person name="Kucharzyk K."/>
            <person name="Murdoch R.W."/>
            <person name="Higgins S."/>
            <person name="Loffler F."/>
        </authorList>
    </citation>
    <scope>NUCLEOTIDE SEQUENCE</scope>
</reference>
<organism evidence="1">
    <name type="scientific">bioreactor metagenome</name>
    <dbReference type="NCBI Taxonomy" id="1076179"/>
    <lineage>
        <taxon>unclassified sequences</taxon>
        <taxon>metagenomes</taxon>
        <taxon>ecological metagenomes</taxon>
    </lineage>
</organism>
<comment type="caution">
    <text evidence="1">The sequence shown here is derived from an EMBL/GenBank/DDBJ whole genome shotgun (WGS) entry which is preliminary data.</text>
</comment>
<accession>A0A645DF25</accession>
<gene>
    <name evidence="1" type="ORF">SDC9_135047</name>
</gene>
<dbReference type="EMBL" id="VSSQ01035664">
    <property type="protein sequence ID" value="MPM87946.1"/>
    <property type="molecule type" value="Genomic_DNA"/>
</dbReference>
<evidence type="ECO:0000313" key="1">
    <source>
        <dbReference type="EMBL" id="MPM87946.1"/>
    </source>
</evidence>
<sequence>MQGSLEDDGADAVEEDPFLGEETYRCGQGLRFEALADTGQFRDRVAVVDAVHVLFDDRALVQIGGHEVRGRANQLDAPDVRLAVGIGALEARQEAVMNVDDASGQIVAQFGRQYLHVAGEYHQIDIQICHALPDAVLEFVLVLGEHRLRTELDAVELGQRAQVVMVRQDQRNLDGQITGPQMEQQIIQRSCGLADQHQCAGLPVRRTHLPGSAEQVADLLDHLAEIVRMNRSIDLDPHEEASGIERRELLKFGDIAPATDNRAGHRMNDAGSVVAGKRQNQLVHPESLPVRPPSDYVSASGLTGVARRYIGAQ</sequence>
<name>A0A645DF25_9ZZZZ</name>
<proteinExistence type="predicted"/>
<protein>
    <submittedName>
        <fullName evidence="1">Uncharacterized protein</fullName>
    </submittedName>
</protein>
<dbReference type="AlphaFoldDB" id="A0A645DF25"/>